<dbReference type="InterPro" id="IPR006547">
    <property type="entry name" value="NO3_Rdtase_bsu"/>
</dbReference>
<keyword evidence="13" id="KW-1185">Reference proteome</keyword>
<dbReference type="PANTHER" id="PTHR43518:SF1">
    <property type="entry name" value="RESPIRATORY NITRATE REDUCTASE 1 BETA CHAIN"/>
    <property type="match status" value="1"/>
</dbReference>
<dbReference type="GO" id="GO:0016020">
    <property type="term" value="C:membrane"/>
    <property type="evidence" value="ECO:0007669"/>
    <property type="project" value="TreeGrafter"/>
</dbReference>
<proteinExistence type="predicted"/>
<feature type="domain" description="4Fe-4S ferredoxin-type" evidence="11">
    <location>
        <begin position="209"/>
        <end position="238"/>
    </location>
</feature>
<dbReference type="GO" id="GO:0030313">
    <property type="term" value="C:cell envelope"/>
    <property type="evidence" value="ECO:0007669"/>
    <property type="project" value="UniProtKB-SubCell"/>
</dbReference>
<feature type="domain" description="4Fe-4S ferredoxin-type" evidence="11">
    <location>
        <begin position="7"/>
        <end position="36"/>
    </location>
</feature>
<keyword evidence="6" id="KW-0479">Metal-binding</keyword>
<dbReference type="Pfam" id="PF14711">
    <property type="entry name" value="Nitr_red_bet_C"/>
    <property type="match status" value="1"/>
</dbReference>
<dbReference type="AlphaFoldDB" id="A0A399ELL5"/>
<comment type="cofactor">
    <cofactor evidence="1">
        <name>[3Fe-4S] cluster</name>
        <dbReference type="ChEBI" id="CHEBI:21137"/>
    </cofactor>
</comment>
<reference evidence="12 13" key="1">
    <citation type="submission" date="2018-08" db="EMBL/GenBank/DDBJ databases">
        <title>Meiothermus roseus NBRC 110900 genome sequencing project.</title>
        <authorList>
            <person name="Da Costa M.S."/>
            <person name="Albuquerque L."/>
            <person name="Raposo P."/>
            <person name="Froufe H.J.C."/>
            <person name="Barroso C.S."/>
            <person name="Egas C."/>
        </authorList>
    </citation>
    <scope>NUCLEOTIDE SEQUENCE [LARGE SCALE GENOMIC DNA]</scope>
    <source>
        <strain evidence="12 13">NBRC 110900</strain>
    </source>
</reference>
<evidence type="ECO:0000256" key="5">
    <source>
        <dbReference type="ARBA" id="ARBA00022485"/>
    </source>
</evidence>
<dbReference type="GO" id="GO:0009061">
    <property type="term" value="P:anaerobic respiration"/>
    <property type="evidence" value="ECO:0007669"/>
    <property type="project" value="TreeGrafter"/>
</dbReference>
<evidence type="ECO:0000256" key="7">
    <source>
        <dbReference type="ARBA" id="ARBA00022737"/>
    </source>
</evidence>
<dbReference type="Gene3D" id="3.30.70.20">
    <property type="match status" value="3"/>
</dbReference>
<comment type="caution">
    <text evidence="12">The sequence shown here is derived from an EMBL/GenBank/DDBJ whole genome shotgun (WGS) entry which is preliminary data.</text>
</comment>
<keyword evidence="10" id="KW-0411">Iron-sulfur</keyword>
<dbReference type="GO" id="GO:0042126">
    <property type="term" value="P:nitrate metabolic process"/>
    <property type="evidence" value="ECO:0007669"/>
    <property type="project" value="InterPro"/>
</dbReference>
<dbReference type="NCBIfam" id="TIGR01660">
    <property type="entry name" value="narH"/>
    <property type="match status" value="1"/>
</dbReference>
<keyword evidence="12" id="KW-0560">Oxidoreductase</keyword>
<dbReference type="PANTHER" id="PTHR43518">
    <property type="entry name" value="NITRATE REDUCTASE BETA SUBUNIT"/>
    <property type="match status" value="1"/>
</dbReference>
<dbReference type="RefSeq" id="WP_119278210.1">
    <property type="nucleotide sequence ID" value="NZ_QWLA01000041.1"/>
</dbReference>
<comment type="cofactor">
    <cofactor evidence="2">
        <name>[4Fe-4S] cluster</name>
        <dbReference type="ChEBI" id="CHEBI:49883"/>
    </cofactor>
</comment>
<evidence type="ECO:0000313" key="12">
    <source>
        <dbReference type="EMBL" id="RIH85517.1"/>
    </source>
</evidence>
<dbReference type="GO" id="GO:0051539">
    <property type="term" value="F:4 iron, 4 sulfur cluster binding"/>
    <property type="evidence" value="ECO:0007669"/>
    <property type="project" value="UniProtKB-KW"/>
</dbReference>
<dbReference type="EC" id="1.7.99.4" evidence="12"/>
<keyword evidence="8" id="KW-0249">Electron transport</keyword>
<gene>
    <name evidence="12" type="primary">narH</name>
    <name evidence="12" type="ORF">Mrose_02191</name>
</gene>
<dbReference type="GO" id="GO:0046872">
    <property type="term" value="F:metal ion binding"/>
    <property type="evidence" value="ECO:0007669"/>
    <property type="project" value="UniProtKB-KW"/>
</dbReference>
<dbReference type="PROSITE" id="PS51379">
    <property type="entry name" value="4FE4S_FER_2"/>
    <property type="match status" value="3"/>
</dbReference>
<accession>A0A399ELL5</accession>
<dbReference type="GO" id="GO:0009055">
    <property type="term" value="F:electron transfer activity"/>
    <property type="evidence" value="ECO:0007669"/>
    <property type="project" value="TreeGrafter"/>
</dbReference>
<dbReference type="GO" id="GO:0008940">
    <property type="term" value="F:nitrate reductase activity"/>
    <property type="evidence" value="ECO:0007669"/>
    <property type="project" value="InterPro"/>
</dbReference>
<keyword evidence="7" id="KW-0677">Repeat</keyword>
<evidence type="ECO:0000256" key="10">
    <source>
        <dbReference type="ARBA" id="ARBA00023014"/>
    </source>
</evidence>
<comment type="subcellular location">
    <subcellularLocation>
        <location evidence="3">Cell envelope</location>
    </subcellularLocation>
</comment>
<keyword evidence="5" id="KW-0004">4Fe-4S</keyword>
<organism evidence="12 13">
    <name type="scientific">Calidithermus roseus</name>
    <dbReference type="NCBI Taxonomy" id="1644118"/>
    <lineage>
        <taxon>Bacteria</taxon>
        <taxon>Thermotogati</taxon>
        <taxon>Deinococcota</taxon>
        <taxon>Deinococci</taxon>
        <taxon>Thermales</taxon>
        <taxon>Thermaceae</taxon>
        <taxon>Calidithermus</taxon>
    </lineage>
</organism>
<feature type="domain" description="4Fe-4S ferredoxin-type" evidence="11">
    <location>
        <begin position="174"/>
        <end position="207"/>
    </location>
</feature>
<dbReference type="OrthoDB" id="9779457at2"/>
<dbReference type="SUPFAM" id="SSF54862">
    <property type="entry name" value="4Fe-4S ferredoxins"/>
    <property type="match status" value="1"/>
</dbReference>
<evidence type="ECO:0000256" key="2">
    <source>
        <dbReference type="ARBA" id="ARBA00001966"/>
    </source>
</evidence>
<dbReference type="EMBL" id="QWLA01000041">
    <property type="protein sequence ID" value="RIH85517.1"/>
    <property type="molecule type" value="Genomic_DNA"/>
</dbReference>
<evidence type="ECO:0000256" key="4">
    <source>
        <dbReference type="ARBA" id="ARBA00022448"/>
    </source>
</evidence>
<dbReference type="InterPro" id="IPR029263">
    <property type="entry name" value="Nitr_red_bet_C"/>
</dbReference>
<evidence type="ECO:0000256" key="8">
    <source>
        <dbReference type="ARBA" id="ARBA00022982"/>
    </source>
</evidence>
<evidence type="ECO:0000256" key="1">
    <source>
        <dbReference type="ARBA" id="ARBA00001927"/>
    </source>
</evidence>
<evidence type="ECO:0000313" key="13">
    <source>
        <dbReference type="Proteomes" id="UP000265341"/>
    </source>
</evidence>
<evidence type="ECO:0000256" key="6">
    <source>
        <dbReference type="ARBA" id="ARBA00022723"/>
    </source>
</evidence>
<evidence type="ECO:0000259" key="11">
    <source>
        <dbReference type="PROSITE" id="PS51379"/>
    </source>
</evidence>
<evidence type="ECO:0000256" key="3">
    <source>
        <dbReference type="ARBA" id="ARBA00004196"/>
    </source>
</evidence>
<keyword evidence="9" id="KW-0408">Iron</keyword>
<sequence length="503" mass="56756">MNVRAHMSMLFHLDKCIGCHTCSVACKNLWTDRKGTEYMWWNNVETRPGAGYPTGWEEQERFQGGWELGKNGELELRLHSRARGLSRLFFNPALPTLDDYYEPYTFRYQDLFNAPEGNDQPTAIPISMVTGEPIQIQAGPSWDDDLGGSNLYAKNDPNWEGVDPDIQAQMHEIERVVFNYLPRICNHCLNPACVAACPSGAIYKRAEDGVVLVNENKCKAWRMCVAACPYKKVYYNWSTGKSEKCILCFPRLETGQAPACAHSCVGRIRYMGVLLYDADKIYAAASAPEERLVEAQREAILDPFDPAVIAAAKEGGLDDEWIKAAQNSPAYKFVKLWKLALPLHPEYRTVAMMFYIPPLSPIVSTLERGLIKLDLPPERMDFELFENLDKARLPLEYLANMFAAGNVALIEPILKKMLAVRILKRRQSVYGEVDAQTLALLEAAGTNLEEAEAIYRLTTLPTLEERFVIPPYHREAAAELYNDPLAHKGEVGLGYIQPPRRGE</sequence>
<dbReference type="GO" id="GO:0009325">
    <property type="term" value="C:nitrate reductase complex"/>
    <property type="evidence" value="ECO:0007669"/>
    <property type="project" value="InterPro"/>
</dbReference>
<name>A0A399ELL5_9DEIN</name>
<dbReference type="Proteomes" id="UP000265341">
    <property type="component" value="Unassembled WGS sequence"/>
</dbReference>
<dbReference type="Pfam" id="PF13247">
    <property type="entry name" value="Fer4_11"/>
    <property type="match status" value="1"/>
</dbReference>
<protein>
    <submittedName>
        <fullName evidence="12">Respiratory nitrate reductase 1 beta chain</fullName>
        <ecNumber evidence="12">1.7.99.4</ecNumber>
    </submittedName>
</protein>
<dbReference type="CDD" id="cd10557">
    <property type="entry name" value="NarH_beta-like"/>
    <property type="match status" value="1"/>
</dbReference>
<dbReference type="InterPro" id="IPR017896">
    <property type="entry name" value="4Fe4S_Fe-S-bd"/>
</dbReference>
<evidence type="ECO:0000256" key="9">
    <source>
        <dbReference type="ARBA" id="ARBA00023004"/>
    </source>
</evidence>
<keyword evidence="4" id="KW-0813">Transport</keyword>